<keyword evidence="4" id="KW-1185">Reference proteome</keyword>
<evidence type="ECO:0000313" key="4">
    <source>
        <dbReference type="Proteomes" id="UP001497623"/>
    </source>
</evidence>
<sequence>MLQVTFPLRQVGQQLSLYLALVCLVLPFVIGGSTVSSLWHKKRKFHFEEANLQNDSPGSGLGRLDQSVRLLTQRMATLEGNIEARLKAMATREDSVLEKLSRRLQVVDTLVAKMDALDDRLSRETTTLKRTLTHTNDDIQMLTSKLRDLDSHGKTDDTTRHEVRSSITNTLGEDIENQLIEKMVQRVGQVVDTALQQFSVPSLSQLYTKLHNNFERIISEMHIDWIKHKEEVKTLASQTFTVAKEARLDLRRVLDNGQHAVNDFKNLVQDTRDDIVTRVKPSTNNEEDFKPLIQKMNTSMMDSIQLVLTQLKRMEQEDKTQTDIHLSRRWVQGTSGHLSGHSQSCLDPETVSSLQQVKTYLEKVFRNNESMRRRLEENTSKLLKELMPINRRVNMLVRNLNAGSGSRAADDSISNQIEELRNLVESSLNMILHAQSIFTASCNRIQEPSLEKKIIHTLDLIVEHINMSSEATDDQLTKLHDIVKQIGDEIILDNDPPMQHEMLTIISQAKENINETTTQLERVEERINNIRLSITMPLLKEPVDELTTATKDIKGYISDQSTELSRLYRELSRYLKKLRDEDSPSDILRDTPSLNFPVKSGNSLNLSPECTASLIEQLKIINKGNSMEEISTDIDFPEEYDDDEDEDDIPAWYTDPVFLSGHYGTPDNTLPVFRDDEWFDIEDSDDLLPAEETTTQKPKGQIHYFPIFDNIG</sequence>
<keyword evidence="2" id="KW-1133">Transmembrane helix</keyword>
<accession>A0AAV2QH67</accession>
<name>A0AAV2QH67_MEGNR</name>
<evidence type="ECO:0000256" key="1">
    <source>
        <dbReference type="SAM" id="Coils"/>
    </source>
</evidence>
<dbReference type="EMBL" id="CAXKWB010006086">
    <property type="protein sequence ID" value="CAL4081317.1"/>
    <property type="molecule type" value="Genomic_DNA"/>
</dbReference>
<gene>
    <name evidence="3" type="ORF">MNOR_LOCUS11530</name>
</gene>
<proteinExistence type="predicted"/>
<keyword evidence="1" id="KW-0175">Coiled coil</keyword>
<protein>
    <submittedName>
        <fullName evidence="3">Uncharacterized protein</fullName>
    </submittedName>
</protein>
<dbReference type="Proteomes" id="UP001497623">
    <property type="component" value="Unassembled WGS sequence"/>
</dbReference>
<keyword evidence="2" id="KW-0812">Transmembrane</keyword>
<evidence type="ECO:0000313" key="3">
    <source>
        <dbReference type="EMBL" id="CAL4081317.1"/>
    </source>
</evidence>
<reference evidence="3 4" key="1">
    <citation type="submission" date="2024-05" db="EMBL/GenBank/DDBJ databases">
        <authorList>
            <person name="Wallberg A."/>
        </authorList>
    </citation>
    <scope>NUCLEOTIDE SEQUENCE [LARGE SCALE GENOMIC DNA]</scope>
</reference>
<feature type="transmembrane region" description="Helical" evidence="2">
    <location>
        <begin position="15"/>
        <end position="39"/>
    </location>
</feature>
<organism evidence="3 4">
    <name type="scientific">Meganyctiphanes norvegica</name>
    <name type="common">Northern krill</name>
    <name type="synonym">Thysanopoda norvegica</name>
    <dbReference type="NCBI Taxonomy" id="48144"/>
    <lineage>
        <taxon>Eukaryota</taxon>
        <taxon>Metazoa</taxon>
        <taxon>Ecdysozoa</taxon>
        <taxon>Arthropoda</taxon>
        <taxon>Crustacea</taxon>
        <taxon>Multicrustacea</taxon>
        <taxon>Malacostraca</taxon>
        <taxon>Eumalacostraca</taxon>
        <taxon>Eucarida</taxon>
        <taxon>Euphausiacea</taxon>
        <taxon>Euphausiidae</taxon>
        <taxon>Meganyctiphanes</taxon>
    </lineage>
</organism>
<keyword evidence="2" id="KW-0472">Membrane</keyword>
<dbReference type="AlphaFoldDB" id="A0AAV2QH67"/>
<evidence type="ECO:0000256" key="2">
    <source>
        <dbReference type="SAM" id="Phobius"/>
    </source>
</evidence>
<comment type="caution">
    <text evidence="3">The sequence shown here is derived from an EMBL/GenBank/DDBJ whole genome shotgun (WGS) entry which is preliminary data.</text>
</comment>
<feature type="coiled-coil region" evidence="1">
    <location>
        <begin position="506"/>
        <end position="533"/>
    </location>
</feature>